<dbReference type="AlphaFoldDB" id="A0A6J4LT92"/>
<dbReference type="GO" id="GO:0005524">
    <property type="term" value="F:ATP binding"/>
    <property type="evidence" value="ECO:0007669"/>
    <property type="project" value="UniProtKB-KW"/>
</dbReference>
<dbReference type="PANTHER" id="PTHR24221">
    <property type="entry name" value="ATP-BINDING CASSETTE SUB-FAMILY B"/>
    <property type="match status" value="1"/>
</dbReference>
<keyword evidence="5 7" id="KW-1133">Transmembrane helix</keyword>
<feature type="transmembrane region" description="Helical" evidence="7">
    <location>
        <begin position="12"/>
        <end position="33"/>
    </location>
</feature>
<dbReference type="SUPFAM" id="SSF52540">
    <property type="entry name" value="P-loop containing nucleoside triphosphate hydrolases"/>
    <property type="match status" value="1"/>
</dbReference>
<dbReference type="InterPro" id="IPR003439">
    <property type="entry name" value="ABC_transporter-like_ATP-bd"/>
</dbReference>
<feature type="domain" description="ABC transmembrane type-1" evidence="9">
    <location>
        <begin position="23"/>
        <end position="298"/>
    </location>
</feature>
<gene>
    <name evidence="10" type="ORF">AVDCRST_MAG29-1620</name>
</gene>
<keyword evidence="3" id="KW-0547">Nucleotide-binding</keyword>
<dbReference type="GO" id="GO:0140359">
    <property type="term" value="F:ABC-type transporter activity"/>
    <property type="evidence" value="ECO:0007669"/>
    <property type="project" value="InterPro"/>
</dbReference>
<dbReference type="GO" id="GO:0016887">
    <property type="term" value="F:ATP hydrolysis activity"/>
    <property type="evidence" value="ECO:0007669"/>
    <property type="project" value="InterPro"/>
</dbReference>
<dbReference type="InterPro" id="IPR027417">
    <property type="entry name" value="P-loop_NTPase"/>
</dbReference>
<evidence type="ECO:0000256" key="7">
    <source>
        <dbReference type="SAM" id="Phobius"/>
    </source>
</evidence>
<evidence type="ECO:0000259" key="9">
    <source>
        <dbReference type="PROSITE" id="PS50929"/>
    </source>
</evidence>
<evidence type="ECO:0000256" key="3">
    <source>
        <dbReference type="ARBA" id="ARBA00022741"/>
    </source>
</evidence>
<dbReference type="InterPro" id="IPR011527">
    <property type="entry name" value="ABC1_TM_dom"/>
</dbReference>
<evidence type="ECO:0000256" key="2">
    <source>
        <dbReference type="ARBA" id="ARBA00022692"/>
    </source>
</evidence>
<dbReference type="Gene3D" id="1.20.1560.10">
    <property type="entry name" value="ABC transporter type 1, transmembrane domain"/>
    <property type="match status" value="1"/>
</dbReference>
<keyword evidence="2 7" id="KW-0812">Transmembrane</keyword>
<evidence type="ECO:0000256" key="6">
    <source>
        <dbReference type="ARBA" id="ARBA00023136"/>
    </source>
</evidence>
<protein>
    <submittedName>
        <fullName evidence="10">Heterodimeric efflux ABC transporter, permease/ATP-binding subunit 2</fullName>
    </submittedName>
</protein>
<dbReference type="InterPro" id="IPR039421">
    <property type="entry name" value="Type_1_exporter"/>
</dbReference>
<dbReference type="EMBL" id="CADCUG010000102">
    <property type="protein sequence ID" value="CAA9341794.1"/>
    <property type="molecule type" value="Genomic_DNA"/>
</dbReference>
<organism evidence="10">
    <name type="scientific">uncultured Nocardioidaceae bacterium</name>
    <dbReference type="NCBI Taxonomy" id="253824"/>
    <lineage>
        <taxon>Bacteria</taxon>
        <taxon>Bacillati</taxon>
        <taxon>Actinomycetota</taxon>
        <taxon>Actinomycetes</taxon>
        <taxon>Propionibacteriales</taxon>
        <taxon>Nocardioidaceae</taxon>
        <taxon>environmental samples</taxon>
    </lineage>
</organism>
<keyword evidence="4 10" id="KW-0067">ATP-binding</keyword>
<feature type="domain" description="ABC transporter" evidence="8">
    <location>
        <begin position="345"/>
        <end position="559"/>
    </location>
</feature>
<name>A0A6J4LT92_9ACTN</name>
<dbReference type="GO" id="GO:0005886">
    <property type="term" value="C:plasma membrane"/>
    <property type="evidence" value="ECO:0007669"/>
    <property type="project" value="UniProtKB-SubCell"/>
</dbReference>
<evidence type="ECO:0000256" key="4">
    <source>
        <dbReference type="ARBA" id="ARBA00022840"/>
    </source>
</evidence>
<dbReference type="PANTHER" id="PTHR24221:SF423">
    <property type="entry name" value="ABC TRANSPORTER"/>
    <property type="match status" value="1"/>
</dbReference>
<accession>A0A6J4LT92</accession>
<keyword evidence="6 7" id="KW-0472">Membrane</keyword>
<dbReference type="Pfam" id="PF00664">
    <property type="entry name" value="ABC_membrane"/>
    <property type="match status" value="1"/>
</dbReference>
<dbReference type="SMART" id="SM00382">
    <property type="entry name" value="AAA"/>
    <property type="match status" value="1"/>
</dbReference>
<proteinExistence type="predicted"/>
<dbReference type="PROSITE" id="PS50929">
    <property type="entry name" value="ABC_TM1F"/>
    <property type="match status" value="1"/>
</dbReference>
<evidence type="ECO:0000256" key="1">
    <source>
        <dbReference type="ARBA" id="ARBA00004651"/>
    </source>
</evidence>
<reference evidence="10" key="1">
    <citation type="submission" date="2020-02" db="EMBL/GenBank/DDBJ databases">
        <authorList>
            <person name="Meier V. D."/>
        </authorList>
    </citation>
    <scope>NUCLEOTIDE SEQUENCE</scope>
    <source>
        <strain evidence="10">AVDCRST_MAG29</strain>
    </source>
</reference>
<evidence type="ECO:0000256" key="5">
    <source>
        <dbReference type="ARBA" id="ARBA00022989"/>
    </source>
</evidence>
<dbReference type="InterPro" id="IPR036640">
    <property type="entry name" value="ABC1_TM_sf"/>
</dbReference>
<dbReference type="Pfam" id="PF00005">
    <property type="entry name" value="ABC_tran"/>
    <property type="match status" value="1"/>
</dbReference>
<dbReference type="InterPro" id="IPR003593">
    <property type="entry name" value="AAA+_ATPase"/>
</dbReference>
<dbReference type="PROSITE" id="PS50893">
    <property type="entry name" value="ABC_TRANSPORTER_2"/>
    <property type="match status" value="1"/>
</dbReference>
<sequence>MTPVATLIRFTWRYFSGCTASGTVLYCVVPLALGLATRELFDRVTGDSTSAALTAVALVATVQACEVVTELVVGRTWSGFCQETHTLLQRNVMAGILRGFGRFGLPVPTGDAISRFRNEPPAITMGSMDGIADLVGRGLFAIIGGAVMWRIDPVLTLAAFAPVVVASAVSDLLGTRSARYGLAARRSTSELSAFLGDLVGASLAVRVAGAAPHVVSRLAAISETRRQLSLRDRVFAEMVNSMNFHLVHVGTGAVLLLGAGKIRSGSFTVGDFALFVVFLDQLTYLPAEIGRVITELKRTHVSIDRLHALMPGDGRDAVVAPTAIHVRGPLPALPPRPTVEPLAQLDVSGLTCLHHSSGRGVHDVSFSIRRGSFTVVTGRIGSGKSTLLHAVLGLLPCSAGEIRWNGEPVDDPATFFVPPRAAFTPQVPRLFSETVRDNLVLGRPADGGAVERAVSAAVMERDISTLEAGLDTMVGRRGVKLSGGQIQRTGAARMFLQDAELLVVDDLSSALDVDTETEMWRRLLDRRRDVTCLVVSHSTIALTSADQVLVLDDGRLRPA</sequence>
<dbReference type="SUPFAM" id="SSF90123">
    <property type="entry name" value="ABC transporter transmembrane region"/>
    <property type="match status" value="1"/>
</dbReference>
<dbReference type="Gene3D" id="3.40.50.300">
    <property type="entry name" value="P-loop containing nucleotide triphosphate hydrolases"/>
    <property type="match status" value="1"/>
</dbReference>
<evidence type="ECO:0000259" key="8">
    <source>
        <dbReference type="PROSITE" id="PS50893"/>
    </source>
</evidence>
<comment type="subcellular location">
    <subcellularLocation>
        <location evidence="1">Cell membrane</location>
        <topology evidence="1">Multi-pass membrane protein</topology>
    </subcellularLocation>
</comment>
<evidence type="ECO:0000313" key="10">
    <source>
        <dbReference type="EMBL" id="CAA9341794.1"/>
    </source>
</evidence>